<keyword evidence="4" id="KW-0963">Cytoplasm</keyword>
<dbReference type="InterPro" id="IPR041667">
    <property type="entry name" value="Cupin_8"/>
</dbReference>
<evidence type="ECO:0000256" key="8">
    <source>
        <dbReference type="ARBA" id="ARBA00023004"/>
    </source>
</evidence>
<dbReference type="GO" id="GO:0005737">
    <property type="term" value="C:cytoplasm"/>
    <property type="evidence" value="ECO:0007669"/>
    <property type="project" value="UniProtKB-SubCell"/>
</dbReference>
<protein>
    <recommendedName>
        <fullName evidence="12">Bifunctional peptidase and (3S)-lysyl hydroxylase JMJD7</fullName>
        <ecNumber evidence="11">1.14.11.63</ecNumber>
    </recommendedName>
</protein>
<dbReference type="PROSITE" id="PS51184">
    <property type="entry name" value="JMJC"/>
    <property type="match status" value="1"/>
</dbReference>
<dbReference type="Gene3D" id="2.60.120.10">
    <property type="entry name" value="Jelly Rolls"/>
    <property type="match status" value="1"/>
</dbReference>
<evidence type="ECO:0000256" key="5">
    <source>
        <dbReference type="ARBA" id="ARBA00022723"/>
    </source>
</evidence>
<keyword evidence="7" id="KW-0560">Oxidoreductase</keyword>
<evidence type="ECO:0000256" key="4">
    <source>
        <dbReference type="ARBA" id="ARBA00022490"/>
    </source>
</evidence>
<reference evidence="14 15" key="1">
    <citation type="submission" date="2024-02" db="EMBL/GenBank/DDBJ databases">
        <title>Chromosome-scale genome assembly of the rough periwinkle Littorina saxatilis.</title>
        <authorList>
            <person name="De Jode A."/>
            <person name="Faria R."/>
            <person name="Formenti G."/>
            <person name="Sims Y."/>
            <person name="Smith T.P."/>
            <person name="Tracey A."/>
            <person name="Wood J.M.D."/>
            <person name="Zagrodzka Z.B."/>
            <person name="Johannesson K."/>
            <person name="Butlin R.K."/>
            <person name="Leder E.H."/>
        </authorList>
    </citation>
    <scope>NUCLEOTIDE SEQUENCE [LARGE SCALE GENOMIC DNA]</scope>
    <source>
        <strain evidence="14">Snail1</strain>
        <tissue evidence="14">Muscle</tissue>
    </source>
</reference>
<dbReference type="GO" id="GO:0005634">
    <property type="term" value="C:nucleus"/>
    <property type="evidence" value="ECO:0007669"/>
    <property type="project" value="UniProtKB-SubCell"/>
</dbReference>
<dbReference type="GO" id="GO:0106155">
    <property type="term" value="F:peptidyl-lysine 3-dioxygenase activity"/>
    <property type="evidence" value="ECO:0007669"/>
    <property type="project" value="UniProtKB-EC"/>
</dbReference>
<evidence type="ECO:0000256" key="9">
    <source>
        <dbReference type="ARBA" id="ARBA00023157"/>
    </source>
</evidence>
<evidence type="ECO:0000256" key="10">
    <source>
        <dbReference type="ARBA" id="ARBA00023242"/>
    </source>
</evidence>
<dbReference type="Pfam" id="PF13621">
    <property type="entry name" value="Cupin_8"/>
    <property type="match status" value="1"/>
</dbReference>
<dbReference type="AlphaFoldDB" id="A0AAN9G7H9"/>
<gene>
    <name evidence="14" type="ORF">V1264_002491</name>
</gene>
<evidence type="ECO:0000256" key="2">
    <source>
        <dbReference type="ARBA" id="ARBA00004123"/>
    </source>
</evidence>
<keyword evidence="8" id="KW-0408">Iron</keyword>
<dbReference type="InterPro" id="IPR014710">
    <property type="entry name" value="RmlC-like_jellyroll"/>
</dbReference>
<evidence type="ECO:0000256" key="7">
    <source>
        <dbReference type="ARBA" id="ARBA00023002"/>
    </source>
</evidence>
<dbReference type="EC" id="1.14.11.63" evidence="11"/>
<accession>A0AAN9G7H9</accession>
<evidence type="ECO:0000256" key="12">
    <source>
        <dbReference type="ARBA" id="ARBA00071397"/>
    </source>
</evidence>
<dbReference type="EMBL" id="JBAMIC010000012">
    <property type="protein sequence ID" value="KAK7098131.1"/>
    <property type="molecule type" value="Genomic_DNA"/>
</dbReference>
<name>A0AAN9G7H9_9CAEN</name>
<comment type="subcellular location">
    <subcellularLocation>
        <location evidence="3">Cytoplasm</location>
    </subcellularLocation>
    <subcellularLocation>
        <location evidence="2">Nucleus</location>
    </subcellularLocation>
</comment>
<keyword evidence="6" id="KW-0378">Hydrolase</keyword>
<evidence type="ECO:0000256" key="1">
    <source>
        <dbReference type="ARBA" id="ARBA00001954"/>
    </source>
</evidence>
<dbReference type="SMART" id="SM00558">
    <property type="entry name" value="JmjC"/>
    <property type="match status" value="1"/>
</dbReference>
<keyword evidence="15" id="KW-1185">Reference proteome</keyword>
<dbReference type="PANTHER" id="PTHR12461">
    <property type="entry name" value="HYPOXIA-INDUCIBLE FACTOR 1 ALPHA INHIBITOR-RELATED"/>
    <property type="match status" value="1"/>
</dbReference>
<dbReference type="SUPFAM" id="SSF51197">
    <property type="entry name" value="Clavaminate synthase-like"/>
    <property type="match status" value="1"/>
</dbReference>
<keyword evidence="9" id="KW-1015">Disulfide bond</keyword>
<dbReference type="Proteomes" id="UP001374579">
    <property type="component" value="Unassembled WGS sequence"/>
</dbReference>
<evidence type="ECO:0000256" key="3">
    <source>
        <dbReference type="ARBA" id="ARBA00004496"/>
    </source>
</evidence>
<keyword evidence="10" id="KW-0539">Nucleus</keyword>
<keyword evidence="5" id="KW-0479">Metal-binding</keyword>
<evidence type="ECO:0000256" key="6">
    <source>
        <dbReference type="ARBA" id="ARBA00022801"/>
    </source>
</evidence>
<evidence type="ECO:0000259" key="13">
    <source>
        <dbReference type="PROSITE" id="PS51184"/>
    </source>
</evidence>
<dbReference type="GO" id="GO:0046872">
    <property type="term" value="F:metal ion binding"/>
    <property type="evidence" value="ECO:0007669"/>
    <property type="project" value="UniProtKB-KW"/>
</dbReference>
<comment type="cofactor">
    <cofactor evidence="1">
        <name>Fe(2+)</name>
        <dbReference type="ChEBI" id="CHEBI:29033"/>
    </cofactor>
</comment>
<feature type="domain" description="JmjC" evidence="13">
    <location>
        <begin position="118"/>
        <end position="307"/>
    </location>
</feature>
<evidence type="ECO:0000313" key="15">
    <source>
        <dbReference type="Proteomes" id="UP001374579"/>
    </source>
</evidence>
<dbReference type="GO" id="GO:0016787">
    <property type="term" value="F:hydrolase activity"/>
    <property type="evidence" value="ECO:0007669"/>
    <property type="project" value="UniProtKB-KW"/>
</dbReference>
<proteinExistence type="predicted"/>
<organism evidence="14 15">
    <name type="scientific">Littorina saxatilis</name>
    <dbReference type="NCBI Taxonomy" id="31220"/>
    <lineage>
        <taxon>Eukaryota</taxon>
        <taxon>Metazoa</taxon>
        <taxon>Spiralia</taxon>
        <taxon>Lophotrochozoa</taxon>
        <taxon>Mollusca</taxon>
        <taxon>Gastropoda</taxon>
        <taxon>Caenogastropoda</taxon>
        <taxon>Littorinimorpha</taxon>
        <taxon>Littorinoidea</taxon>
        <taxon>Littorinidae</taxon>
        <taxon>Littorina</taxon>
    </lineage>
</organism>
<evidence type="ECO:0000313" key="14">
    <source>
        <dbReference type="EMBL" id="KAK7098131.1"/>
    </source>
</evidence>
<dbReference type="InterPro" id="IPR003347">
    <property type="entry name" value="JmjC_dom"/>
</dbReference>
<dbReference type="PANTHER" id="PTHR12461:SF99">
    <property type="entry name" value="BIFUNCTIONAL PEPTIDASE AND (3S)-LYSYL HYDROXYLASE JMJD7"/>
    <property type="match status" value="1"/>
</dbReference>
<comment type="caution">
    <text evidence="14">The sequence shown here is derived from an EMBL/GenBank/DDBJ whole genome shotgun (WGS) entry which is preliminary data.</text>
</comment>
<dbReference type="FunFam" id="2.60.120.10:FF:000059">
    <property type="entry name" value="jmjC domain-containing protein 7"/>
    <property type="match status" value="1"/>
</dbReference>
<sequence length="316" mass="35956">MANSGIQEGIERCFTGLAQEARELFLDSGVPVLERTPPPLEFYRSYVAPNKPVVLSDFTASWHALHKWNHRYFRQVIGDLQVTVAVTPNGYADAVTDGYFVMPEERQMMVNQFLDIMEEPGSAQGVFYVQKQNSNLTEEFQTVMGDVETLSAWGTQVFGKAPDAVNMWIGDGRAVTSMHRDHYENLYSVVSGSKTFLLIPPSDLPFVPYESYPAAHYKEVNGQFVIEPDEEGAQVPWIAVDPLSPDVARYPQYANCRPVEVTVHAGQTLYLPSLWFHHVRQSHACVAVNLWYDMEFDIKYNYYKFVESVAQLVRKH</sequence>
<evidence type="ECO:0000256" key="11">
    <source>
        <dbReference type="ARBA" id="ARBA00066577"/>
    </source>
</evidence>